<reference evidence="2" key="1">
    <citation type="submission" date="2020-11" db="EMBL/GenBank/DDBJ databases">
        <authorList>
            <person name="Tran Van P."/>
        </authorList>
    </citation>
    <scope>NUCLEOTIDE SEQUENCE</scope>
</reference>
<protein>
    <recommendedName>
        <fullName evidence="1">Chitin-binding type-2 domain-containing protein</fullName>
    </recommendedName>
</protein>
<dbReference type="SMART" id="SM00494">
    <property type="entry name" value="ChtBD2"/>
    <property type="match status" value="2"/>
</dbReference>
<dbReference type="AlphaFoldDB" id="A0A7R9KUU8"/>
<dbReference type="GO" id="GO:0005576">
    <property type="term" value="C:extracellular region"/>
    <property type="evidence" value="ECO:0007669"/>
    <property type="project" value="InterPro"/>
</dbReference>
<gene>
    <name evidence="2" type="ORF">OSB1V03_LOCUS10288</name>
</gene>
<dbReference type="GO" id="GO:0008061">
    <property type="term" value="F:chitin binding"/>
    <property type="evidence" value="ECO:0007669"/>
    <property type="project" value="InterPro"/>
</dbReference>
<sequence>VCENRCCVSRADLFPKAAKWRTSTTPNPQDVPNHLTQELRCDEEGFFRNPNDCHKFYRCHSKSMGKYSITMFDCNPADAVFDESFAVCVPPEDNDPCDNIFIPYPTPYIGSLDRADRCKQLFPKFNNTGTAKLSFVGQNTYNNPCKVECALCEDELPINKDNNLRSYPAHMSQKEDIIQCQESVEVFEQYMEDGVKCGPYHVCDNLCCVAHPELFPRAHRRRATTTTPTPQDIPSHWTQPLPCDEAGFFRNPNDCTKFYRCHSINNKGKFTRTLFNCNPLDAVFDESFGVCVAPEDTDNCDDIFGRY</sequence>
<dbReference type="Proteomes" id="UP000759131">
    <property type="component" value="Unassembled WGS sequence"/>
</dbReference>
<dbReference type="Gene3D" id="2.170.140.10">
    <property type="entry name" value="Chitin binding domain"/>
    <property type="match status" value="2"/>
</dbReference>
<dbReference type="Pfam" id="PF01607">
    <property type="entry name" value="CBM_14"/>
    <property type="match status" value="2"/>
</dbReference>
<dbReference type="SUPFAM" id="SSF57625">
    <property type="entry name" value="Invertebrate chitin-binding proteins"/>
    <property type="match status" value="2"/>
</dbReference>
<proteinExistence type="predicted"/>
<evidence type="ECO:0000313" key="2">
    <source>
        <dbReference type="EMBL" id="CAD7629873.1"/>
    </source>
</evidence>
<feature type="non-terminal residue" evidence="2">
    <location>
        <position position="307"/>
    </location>
</feature>
<dbReference type="OrthoDB" id="6020543at2759"/>
<dbReference type="PROSITE" id="PS50940">
    <property type="entry name" value="CHIT_BIND_II"/>
    <property type="match status" value="1"/>
</dbReference>
<dbReference type="EMBL" id="OC861996">
    <property type="protein sequence ID" value="CAD7629873.1"/>
    <property type="molecule type" value="Genomic_DNA"/>
</dbReference>
<dbReference type="InterPro" id="IPR036508">
    <property type="entry name" value="Chitin-bd_dom_sf"/>
</dbReference>
<feature type="domain" description="Chitin-binding type-2" evidence="1">
    <location>
        <begin position="38"/>
        <end position="99"/>
    </location>
</feature>
<evidence type="ECO:0000259" key="1">
    <source>
        <dbReference type="PROSITE" id="PS50940"/>
    </source>
</evidence>
<evidence type="ECO:0000313" key="3">
    <source>
        <dbReference type="Proteomes" id="UP000759131"/>
    </source>
</evidence>
<dbReference type="EMBL" id="CAJPIZ010007421">
    <property type="protein sequence ID" value="CAG2110303.1"/>
    <property type="molecule type" value="Genomic_DNA"/>
</dbReference>
<dbReference type="InterPro" id="IPR002557">
    <property type="entry name" value="Chitin-bd_dom"/>
</dbReference>
<keyword evidence="3" id="KW-1185">Reference proteome</keyword>
<organism evidence="2">
    <name type="scientific">Medioppia subpectinata</name>
    <dbReference type="NCBI Taxonomy" id="1979941"/>
    <lineage>
        <taxon>Eukaryota</taxon>
        <taxon>Metazoa</taxon>
        <taxon>Ecdysozoa</taxon>
        <taxon>Arthropoda</taxon>
        <taxon>Chelicerata</taxon>
        <taxon>Arachnida</taxon>
        <taxon>Acari</taxon>
        <taxon>Acariformes</taxon>
        <taxon>Sarcoptiformes</taxon>
        <taxon>Oribatida</taxon>
        <taxon>Brachypylina</taxon>
        <taxon>Oppioidea</taxon>
        <taxon>Oppiidae</taxon>
        <taxon>Medioppia</taxon>
    </lineage>
</organism>
<accession>A0A7R9KUU8</accession>
<name>A0A7R9KUU8_9ACAR</name>